<feature type="region of interest" description="Disordered" evidence="1">
    <location>
        <begin position="1"/>
        <end position="60"/>
    </location>
</feature>
<comment type="caution">
    <text evidence="2">The sequence shown here is derived from an EMBL/GenBank/DDBJ whole genome shotgun (WGS) entry which is preliminary data.</text>
</comment>
<evidence type="ECO:0000313" key="3">
    <source>
        <dbReference type="Proteomes" id="UP000548476"/>
    </source>
</evidence>
<dbReference type="Proteomes" id="UP000548476">
    <property type="component" value="Unassembled WGS sequence"/>
</dbReference>
<sequence>MDKVKTKTKGRTQAPRTGERSDPGTESPGSGTESPVGFGAKPPAGTNPTRPESPALSPPF</sequence>
<organism evidence="2 3">
    <name type="scientific">Phytomonospora endophytica</name>
    <dbReference type="NCBI Taxonomy" id="714109"/>
    <lineage>
        <taxon>Bacteria</taxon>
        <taxon>Bacillati</taxon>
        <taxon>Actinomycetota</taxon>
        <taxon>Actinomycetes</taxon>
        <taxon>Micromonosporales</taxon>
        <taxon>Micromonosporaceae</taxon>
        <taxon>Phytomonospora</taxon>
    </lineage>
</organism>
<gene>
    <name evidence="2" type="ORF">HNR73_004517</name>
</gene>
<evidence type="ECO:0000256" key="1">
    <source>
        <dbReference type="SAM" id="MobiDB-lite"/>
    </source>
</evidence>
<proteinExistence type="predicted"/>
<name>A0A841FKF7_9ACTN</name>
<dbReference type="EMBL" id="JACHGT010000009">
    <property type="protein sequence ID" value="MBB6036646.1"/>
    <property type="molecule type" value="Genomic_DNA"/>
</dbReference>
<dbReference type="AlphaFoldDB" id="A0A841FKF7"/>
<evidence type="ECO:0000313" key="2">
    <source>
        <dbReference type="EMBL" id="MBB6036646.1"/>
    </source>
</evidence>
<keyword evidence="3" id="KW-1185">Reference proteome</keyword>
<accession>A0A841FKF7</accession>
<reference evidence="2 3" key="1">
    <citation type="submission" date="2020-08" db="EMBL/GenBank/DDBJ databases">
        <title>Genomic Encyclopedia of Type Strains, Phase IV (KMG-IV): sequencing the most valuable type-strain genomes for metagenomic binning, comparative biology and taxonomic classification.</title>
        <authorList>
            <person name="Goeker M."/>
        </authorList>
    </citation>
    <scope>NUCLEOTIDE SEQUENCE [LARGE SCALE GENOMIC DNA]</scope>
    <source>
        <strain evidence="2 3">YIM 65646</strain>
    </source>
</reference>
<protein>
    <submittedName>
        <fullName evidence="2">Uncharacterized protein</fullName>
    </submittedName>
</protein>
<feature type="compositionally biased region" description="Basic residues" evidence="1">
    <location>
        <begin position="1"/>
        <end position="10"/>
    </location>
</feature>